<dbReference type="InterPro" id="IPR011614">
    <property type="entry name" value="Catalase_core"/>
</dbReference>
<dbReference type="PANTHER" id="PTHR36195:SF4">
    <property type="entry name" value="DOMAIN PROTEIN, PUTATIVE (AFU_ORTHOLOGUE AFUA_5G01990)-RELATED"/>
    <property type="match status" value="1"/>
</dbReference>
<comment type="caution">
    <text evidence="2">The sequence shown here is derived from an EMBL/GenBank/DDBJ whole genome shotgun (WGS) entry which is preliminary data.</text>
</comment>
<dbReference type="PANTHER" id="PTHR36195">
    <property type="entry name" value="DOMAIN PROTEIN, PUTATIVE (AFU_ORTHOLOGUE AFUA_5G01990)-RELATED-RELATED"/>
    <property type="match status" value="1"/>
</dbReference>
<gene>
    <name evidence="2" type="ORF">BCR34DRAFT_627189</name>
</gene>
<dbReference type="GO" id="GO:0020037">
    <property type="term" value="F:heme binding"/>
    <property type="evidence" value="ECO:0007669"/>
    <property type="project" value="InterPro"/>
</dbReference>
<evidence type="ECO:0000313" key="3">
    <source>
        <dbReference type="Proteomes" id="UP000193144"/>
    </source>
</evidence>
<dbReference type="Proteomes" id="UP000193144">
    <property type="component" value="Unassembled WGS sequence"/>
</dbReference>
<accession>A0A1Y1Z1W2</accession>
<proteinExistence type="predicted"/>
<dbReference type="OrthoDB" id="3358373at2759"/>
<organism evidence="2 3">
    <name type="scientific">Clohesyomyces aquaticus</name>
    <dbReference type="NCBI Taxonomy" id="1231657"/>
    <lineage>
        <taxon>Eukaryota</taxon>
        <taxon>Fungi</taxon>
        <taxon>Dikarya</taxon>
        <taxon>Ascomycota</taxon>
        <taxon>Pezizomycotina</taxon>
        <taxon>Dothideomycetes</taxon>
        <taxon>Pleosporomycetidae</taxon>
        <taxon>Pleosporales</taxon>
        <taxon>Lindgomycetaceae</taxon>
        <taxon>Clohesyomyces</taxon>
    </lineage>
</organism>
<evidence type="ECO:0000259" key="1">
    <source>
        <dbReference type="Pfam" id="PF00199"/>
    </source>
</evidence>
<dbReference type="InterPro" id="IPR020835">
    <property type="entry name" value="Catalase_sf"/>
</dbReference>
<feature type="domain" description="Catalase core" evidence="1">
    <location>
        <begin position="27"/>
        <end position="118"/>
    </location>
</feature>
<sequence length="346" mass="39892">MFKLYLRWDTPGVEKIPPGEEENINAVADQINLIQMTHYNKTRHAFGGTHARSHGVIKGKFIVADDLRQHLKQTELFQKGGEYPCISRYSTEPGDPGLDDRIPQPRGFAINLFGVEGKRFAAGEQLGVKTQDIEFNSTPALDLVDAKTAKEIIDLRIKNGGNPSEMYKHLEARKDTELQKTRDRVRNTHLESTRQYSQTAYRFGDLVCKYVLVPSSETPKDGDDILHRWLQNFHRDHEAEYLFQVQLLENLDEQPVEYAGKVWEPEKCPFQTVAKLVFPPQDAFDYGRKMFWEDHMRVDPWLGLESLRPLGGSNRLRRVVYPRSSAMRRKLNGRKEVNVNSIDEIP</sequence>
<dbReference type="STRING" id="1231657.A0A1Y1Z1W2"/>
<dbReference type="AlphaFoldDB" id="A0A1Y1Z1W2"/>
<name>A0A1Y1Z1W2_9PLEO</name>
<keyword evidence="3" id="KW-1185">Reference proteome</keyword>
<reference evidence="2 3" key="1">
    <citation type="submission" date="2016-07" db="EMBL/GenBank/DDBJ databases">
        <title>Pervasive Adenine N6-methylation of Active Genes in Fungi.</title>
        <authorList>
            <consortium name="DOE Joint Genome Institute"/>
            <person name="Mondo S.J."/>
            <person name="Dannebaum R.O."/>
            <person name="Kuo R.C."/>
            <person name="Labutti K."/>
            <person name="Haridas S."/>
            <person name="Kuo A."/>
            <person name="Salamov A."/>
            <person name="Ahrendt S.R."/>
            <person name="Lipzen A."/>
            <person name="Sullivan W."/>
            <person name="Andreopoulos W.B."/>
            <person name="Clum A."/>
            <person name="Lindquist E."/>
            <person name="Daum C."/>
            <person name="Ramamoorthy G.K."/>
            <person name="Gryganskyi A."/>
            <person name="Culley D."/>
            <person name="Magnuson J.K."/>
            <person name="James T.Y."/>
            <person name="O'Malley M.A."/>
            <person name="Stajich J.E."/>
            <person name="Spatafora J.W."/>
            <person name="Visel A."/>
            <person name="Grigoriev I.V."/>
        </authorList>
    </citation>
    <scope>NUCLEOTIDE SEQUENCE [LARGE SCALE GENOMIC DNA]</scope>
    <source>
        <strain evidence="2 3">CBS 115471</strain>
    </source>
</reference>
<dbReference type="Gene3D" id="2.40.180.10">
    <property type="entry name" value="Catalase core domain"/>
    <property type="match status" value="1"/>
</dbReference>
<dbReference type="GO" id="GO:0004096">
    <property type="term" value="F:catalase activity"/>
    <property type="evidence" value="ECO:0007669"/>
    <property type="project" value="InterPro"/>
</dbReference>
<dbReference type="EMBL" id="MCFA01000141">
    <property type="protein sequence ID" value="ORY03927.1"/>
    <property type="molecule type" value="Genomic_DNA"/>
</dbReference>
<evidence type="ECO:0000313" key="2">
    <source>
        <dbReference type="EMBL" id="ORY03927.1"/>
    </source>
</evidence>
<protein>
    <submittedName>
        <fullName evidence="2">Catalase-like domain-containing protein</fullName>
    </submittedName>
</protein>
<dbReference type="SUPFAM" id="SSF56634">
    <property type="entry name" value="Heme-dependent catalase-like"/>
    <property type="match status" value="1"/>
</dbReference>
<dbReference type="Pfam" id="PF00199">
    <property type="entry name" value="Catalase"/>
    <property type="match status" value="1"/>
</dbReference>